<evidence type="ECO:0000313" key="6">
    <source>
        <dbReference type="Proteomes" id="UP000238042"/>
    </source>
</evidence>
<dbReference type="PANTHER" id="PTHR10545">
    <property type="entry name" value="DIAMINE N-ACETYLTRANSFERASE"/>
    <property type="match status" value="1"/>
</dbReference>
<keyword evidence="2 5" id="KW-0808">Transferase</keyword>
<evidence type="ECO:0000256" key="1">
    <source>
        <dbReference type="ARBA" id="ARBA00008694"/>
    </source>
</evidence>
<evidence type="ECO:0000313" key="5">
    <source>
        <dbReference type="EMBL" id="PQL93068.1"/>
    </source>
</evidence>
<evidence type="ECO:0000256" key="3">
    <source>
        <dbReference type="ARBA" id="ARBA00023315"/>
    </source>
</evidence>
<dbReference type="InterPro" id="IPR016181">
    <property type="entry name" value="Acyl_CoA_acyltransferase"/>
</dbReference>
<reference evidence="5 6" key="1">
    <citation type="submission" date="2018-02" db="EMBL/GenBank/DDBJ databases">
        <title>Genome sequences of Apibacter spp., gut symbionts of Asian honey bees.</title>
        <authorList>
            <person name="Kwong W.K."/>
            <person name="Steele M.I."/>
            <person name="Moran N.A."/>
        </authorList>
    </citation>
    <scope>NUCLEOTIDE SEQUENCE [LARGE SCALE GENOMIC DNA]</scope>
    <source>
        <strain evidence="6">wkB301</strain>
    </source>
</reference>
<comment type="caution">
    <text evidence="5">The sequence shown here is derived from an EMBL/GenBank/DDBJ whole genome shotgun (WGS) entry which is preliminary data.</text>
</comment>
<dbReference type="AlphaFoldDB" id="A0A2S8ADX6"/>
<comment type="similarity">
    <text evidence="1">Belongs to the acetyltransferase family.</text>
</comment>
<keyword evidence="6" id="KW-1185">Reference proteome</keyword>
<dbReference type="FunFam" id="3.40.630.30:FF:000064">
    <property type="entry name" value="GNAT family acetyltransferase"/>
    <property type="match status" value="1"/>
</dbReference>
<accession>A0A2S8ADX6</accession>
<keyword evidence="3" id="KW-0012">Acyltransferase</keyword>
<gene>
    <name evidence="5" type="ORF">C4S77_05230</name>
</gene>
<dbReference type="Gene3D" id="3.40.630.30">
    <property type="match status" value="1"/>
</dbReference>
<dbReference type="InterPro" id="IPR000182">
    <property type="entry name" value="GNAT_dom"/>
</dbReference>
<dbReference type="EMBL" id="PSZM01000036">
    <property type="protein sequence ID" value="PQL93068.1"/>
    <property type="molecule type" value="Genomic_DNA"/>
</dbReference>
<dbReference type="InterPro" id="IPR051016">
    <property type="entry name" value="Diverse_Substrate_AcTransf"/>
</dbReference>
<evidence type="ECO:0000259" key="4">
    <source>
        <dbReference type="PROSITE" id="PS51186"/>
    </source>
</evidence>
<dbReference type="Pfam" id="PF00583">
    <property type="entry name" value="Acetyltransf_1"/>
    <property type="match status" value="1"/>
</dbReference>
<evidence type="ECO:0000256" key="2">
    <source>
        <dbReference type="ARBA" id="ARBA00022679"/>
    </source>
</evidence>
<protein>
    <submittedName>
        <fullName evidence="5">GNAT family N-acetyltransferase</fullName>
    </submittedName>
</protein>
<dbReference type="PANTHER" id="PTHR10545:SF29">
    <property type="entry name" value="GH14572P-RELATED"/>
    <property type="match status" value="1"/>
</dbReference>
<name>A0A2S8ADX6_9FLAO</name>
<dbReference type="OrthoDB" id="9805924at2"/>
<sequence length="148" mass="17238">MITINKAALNEITHCYKLIQKLAVYEGEDSNSIISLKEFINLTSTTSPIFHILTAKKNNIIAGIAIYYYRYSTWKGKHIHLEDLFVDESYRKEGIGKLLMEKLISIAKTEQLKRIEWEVHSINIEAKNFYKKMGAEISEIWQISRLEL</sequence>
<dbReference type="GO" id="GO:0008080">
    <property type="term" value="F:N-acetyltransferase activity"/>
    <property type="evidence" value="ECO:0007669"/>
    <property type="project" value="UniProtKB-ARBA"/>
</dbReference>
<proteinExistence type="inferred from homology"/>
<dbReference type="SUPFAM" id="SSF55729">
    <property type="entry name" value="Acyl-CoA N-acyltransferases (Nat)"/>
    <property type="match status" value="1"/>
</dbReference>
<organism evidence="5 6">
    <name type="scientific">Apibacter adventoris</name>
    <dbReference type="NCBI Taxonomy" id="1679466"/>
    <lineage>
        <taxon>Bacteria</taxon>
        <taxon>Pseudomonadati</taxon>
        <taxon>Bacteroidota</taxon>
        <taxon>Flavobacteriia</taxon>
        <taxon>Flavobacteriales</taxon>
        <taxon>Weeksellaceae</taxon>
        <taxon>Apibacter</taxon>
    </lineage>
</organism>
<dbReference type="RefSeq" id="WP_105246586.1">
    <property type="nucleotide sequence ID" value="NZ_PSZM01000036.1"/>
</dbReference>
<dbReference type="PROSITE" id="PS51186">
    <property type="entry name" value="GNAT"/>
    <property type="match status" value="1"/>
</dbReference>
<dbReference type="Proteomes" id="UP000238042">
    <property type="component" value="Unassembled WGS sequence"/>
</dbReference>
<feature type="domain" description="N-acetyltransferase" evidence="4">
    <location>
        <begin position="2"/>
        <end position="148"/>
    </location>
</feature>
<dbReference type="CDD" id="cd04301">
    <property type="entry name" value="NAT_SF"/>
    <property type="match status" value="1"/>
</dbReference>